<organism evidence="1 2">
    <name type="scientific">Panagrolaimus sp. JU765</name>
    <dbReference type="NCBI Taxonomy" id="591449"/>
    <lineage>
        <taxon>Eukaryota</taxon>
        <taxon>Metazoa</taxon>
        <taxon>Ecdysozoa</taxon>
        <taxon>Nematoda</taxon>
        <taxon>Chromadorea</taxon>
        <taxon>Rhabditida</taxon>
        <taxon>Tylenchina</taxon>
        <taxon>Panagrolaimomorpha</taxon>
        <taxon>Panagrolaimoidea</taxon>
        <taxon>Panagrolaimidae</taxon>
        <taxon>Panagrolaimus</taxon>
    </lineage>
</organism>
<proteinExistence type="predicted"/>
<evidence type="ECO:0000313" key="2">
    <source>
        <dbReference type="WBParaSite" id="JU765_v2.g18538.t2"/>
    </source>
</evidence>
<dbReference type="Proteomes" id="UP000887576">
    <property type="component" value="Unplaced"/>
</dbReference>
<evidence type="ECO:0000313" key="1">
    <source>
        <dbReference type="Proteomes" id="UP000887576"/>
    </source>
</evidence>
<protein>
    <submittedName>
        <fullName evidence="2">UBC core domain-containing protein</fullName>
    </submittedName>
</protein>
<name>A0AC34QRB8_9BILA</name>
<sequence>MIAAIDPGLNNPTSSPPSMAVKRLKSDYKSLIEDPLPSITAHPLPENILEWHFLIFGAEDTPYAGMMIAAIDPGLNSPTSSPPSMAVKRLKSDYKSLIEDPLPSITAHPLPENILEWHFLIFGAEDTPYAGGYYHGKLVFPPEFPLMPPSIYMITPSGRFITDRRLCLSISDFHPESWNPAWTVSAILMAIMSFMNEKTMTHGAILSTDDQKIKLAQSSLEFNLNNPLFRRVFPELVEMSQTVESDEESEDDQD</sequence>
<dbReference type="WBParaSite" id="JU765_v2.g18538.t2">
    <property type="protein sequence ID" value="JU765_v2.g18538.t2"/>
    <property type="gene ID" value="JU765_v2.g18538"/>
</dbReference>
<accession>A0AC34QRB8</accession>
<reference evidence="2" key="1">
    <citation type="submission" date="2022-11" db="UniProtKB">
        <authorList>
            <consortium name="WormBaseParasite"/>
        </authorList>
    </citation>
    <scope>IDENTIFICATION</scope>
</reference>